<evidence type="ECO:0000313" key="3">
    <source>
        <dbReference type="EMBL" id="NMR32790.1"/>
    </source>
</evidence>
<keyword evidence="2" id="KW-0313">Glucose metabolism</keyword>
<dbReference type="RefSeq" id="WP_169319990.1">
    <property type="nucleotide sequence ID" value="NZ_JABCJF010000001.1"/>
</dbReference>
<dbReference type="EMBL" id="JABCJF010000001">
    <property type="protein sequence ID" value="NMR32790.1"/>
    <property type="molecule type" value="Genomic_DNA"/>
</dbReference>
<evidence type="ECO:0000256" key="1">
    <source>
        <dbReference type="ARBA" id="ARBA00005564"/>
    </source>
</evidence>
<evidence type="ECO:0000256" key="2">
    <source>
        <dbReference type="ARBA" id="ARBA00022526"/>
    </source>
</evidence>
<sequence>MKKYLKLFTVFIFANVYSQQYVFFGSYNWDKNSEGIYVYELNNKTGKLTKVTSVKDIVNPSYITISPDGKYIYASSESKIENAGSVSAFSFDKETKKLTYLNQQKSGGENPVYVSVHKNGKWLVNGNYTDAGISVYPLLEDGKIDSLKQIVNFSEGSINPDRQTKAHIHSAVFSPDFNTILFTDLGADKIRIYPFNISQQKPLNEKESSFIKTKAGSGPRHLIFSKDGKTAYCIEEMAGEISVYSFEENKLTEIQKIATHPSKIKNGFESSDLHISPDGKFLYATNRGEENNIAIFKIKPDKTLETIGYQKTYGKHPRTFIIDETGKFLIVTNVATENAVVFKMNKETGALKKVGRSVKITNVSCVKTKMY</sequence>
<evidence type="ECO:0000313" key="4">
    <source>
        <dbReference type="Proteomes" id="UP000548067"/>
    </source>
</evidence>
<dbReference type="InterPro" id="IPR011048">
    <property type="entry name" value="Haem_d1_sf"/>
</dbReference>
<accession>A0A848N277</accession>
<dbReference type="InterPro" id="IPR019405">
    <property type="entry name" value="Lactonase_7-beta_prop"/>
</dbReference>
<dbReference type="GO" id="GO:0006006">
    <property type="term" value="P:glucose metabolic process"/>
    <property type="evidence" value="ECO:0007669"/>
    <property type="project" value="UniProtKB-KW"/>
</dbReference>
<gene>
    <name evidence="3" type="ORF">HIO71_01070</name>
</gene>
<dbReference type="Proteomes" id="UP000548067">
    <property type="component" value="Unassembled WGS sequence"/>
</dbReference>
<dbReference type="GO" id="GO:0017057">
    <property type="term" value="F:6-phosphogluconolactonase activity"/>
    <property type="evidence" value="ECO:0007669"/>
    <property type="project" value="TreeGrafter"/>
</dbReference>
<dbReference type="SUPFAM" id="SSF51004">
    <property type="entry name" value="C-terminal (heme d1) domain of cytochrome cd1-nitrite reductase"/>
    <property type="match status" value="1"/>
</dbReference>
<dbReference type="InterPro" id="IPR015943">
    <property type="entry name" value="WD40/YVTN_repeat-like_dom_sf"/>
</dbReference>
<dbReference type="AlphaFoldDB" id="A0A848N277"/>
<keyword evidence="2" id="KW-0119">Carbohydrate metabolism</keyword>
<organism evidence="3 4">
    <name type="scientific">Chryseobacterium aquaticum</name>
    <dbReference type="NCBI Taxonomy" id="452084"/>
    <lineage>
        <taxon>Bacteria</taxon>
        <taxon>Pseudomonadati</taxon>
        <taxon>Bacteroidota</taxon>
        <taxon>Flavobacteriia</taxon>
        <taxon>Flavobacteriales</taxon>
        <taxon>Weeksellaceae</taxon>
        <taxon>Chryseobacterium group</taxon>
        <taxon>Chryseobacterium</taxon>
    </lineage>
</organism>
<protein>
    <submittedName>
        <fullName evidence="3">Lactonase family protein</fullName>
    </submittedName>
</protein>
<dbReference type="Gene3D" id="2.130.10.10">
    <property type="entry name" value="YVTN repeat-like/Quinoprotein amine dehydrogenase"/>
    <property type="match status" value="1"/>
</dbReference>
<reference evidence="3 4" key="1">
    <citation type="submission" date="2020-04" db="EMBL/GenBank/DDBJ databases">
        <title>Genome analysis and antimicrobial resistance characteristics of Chryseobacterium aquaticum isolated from farmed salmonids.</title>
        <authorList>
            <person name="Saticioglu I.B."/>
            <person name="Duman M."/>
            <person name="Altun S."/>
        </authorList>
    </citation>
    <scope>NUCLEOTIDE SEQUENCE [LARGE SCALE GENOMIC DNA]</scope>
    <source>
        <strain evidence="3 4">C-174</strain>
    </source>
</reference>
<dbReference type="PANTHER" id="PTHR30344:SF1">
    <property type="entry name" value="6-PHOSPHOGLUCONOLACTONASE"/>
    <property type="match status" value="1"/>
</dbReference>
<dbReference type="PANTHER" id="PTHR30344">
    <property type="entry name" value="6-PHOSPHOGLUCONOLACTONASE-RELATED"/>
    <property type="match status" value="1"/>
</dbReference>
<comment type="similarity">
    <text evidence="1">Belongs to the cycloisomerase 2 family.</text>
</comment>
<comment type="caution">
    <text evidence="3">The sequence shown here is derived from an EMBL/GenBank/DDBJ whole genome shotgun (WGS) entry which is preliminary data.</text>
</comment>
<dbReference type="InterPro" id="IPR050282">
    <property type="entry name" value="Cycloisomerase_2"/>
</dbReference>
<proteinExistence type="inferred from homology"/>
<name>A0A848N277_9FLAO</name>
<dbReference type="Pfam" id="PF10282">
    <property type="entry name" value="Lactonase"/>
    <property type="match status" value="1"/>
</dbReference>